<protein>
    <recommendedName>
        <fullName evidence="1">Integrase catalytic domain-containing protein</fullName>
    </recommendedName>
</protein>
<evidence type="ECO:0000259" key="1">
    <source>
        <dbReference type="PROSITE" id="PS50994"/>
    </source>
</evidence>
<dbReference type="InterPro" id="IPR050951">
    <property type="entry name" value="Retrovirus_Pol_polyprotein"/>
</dbReference>
<dbReference type="GO" id="GO:0003676">
    <property type="term" value="F:nucleic acid binding"/>
    <property type="evidence" value="ECO:0007669"/>
    <property type="project" value="InterPro"/>
</dbReference>
<evidence type="ECO:0000313" key="3">
    <source>
        <dbReference type="Proteomes" id="UP000053097"/>
    </source>
</evidence>
<dbReference type="InterPro" id="IPR001584">
    <property type="entry name" value="Integrase_cat-core"/>
</dbReference>
<dbReference type="OrthoDB" id="7700397at2759"/>
<dbReference type="OMA" id="PHANTGE"/>
<keyword evidence="3" id="KW-1185">Reference proteome</keyword>
<dbReference type="SUPFAM" id="SSF53098">
    <property type="entry name" value="Ribonuclease H-like"/>
    <property type="match status" value="1"/>
</dbReference>
<dbReference type="PANTHER" id="PTHR37984:SF12">
    <property type="entry name" value="RIBONUCLEASE H"/>
    <property type="match status" value="1"/>
</dbReference>
<evidence type="ECO:0000313" key="2">
    <source>
        <dbReference type="EMBL" id="EZA47330.1"/>
    </source>
</evidence>
<dbReference type="Proteomes" id="UP000053097">
    <property type="component" value="Unassembled WGS sequence"/>
</dbReference>
<organism evidence="2 3">
    <name type="scientific">Ooceraea biroi</name>
    <name type="common">Clonal raider ant</name>
    <name type="synonym">Cerapachys biroi</name>
    <dbReference type="NCBI Taxonomy" id="2015173"/>
    <lineage>
        <taxon>Eukaryota</taxon>
        <taxon>Metazoa</taxon>
        <taxon>Ecdysozoa</taxon>
        <taxon>Arthropoda</taxon>
        <taxon>Hexapoda</taxon>
        <taxon>Insecta</taxon>
        <taxon>Pterygota</taxon>
        <taxon>Neoptera</taxon>
        <taxon>Endopterygota</taxon>
        <taxon>Hymenoptera</taxon>
        <taxon>Apocrita</taxon>
        <taxon>Aculeata</taxon>
        <taxon>Formicoidea</taxon>
        <taxon>Formicidae</taxon>
        <taxon>Dorylinae</taxon>
        <taxon>Ooceraea</taxon>
    </lineage>
</organism>
<dbReference type="InterPro" id="IPR012337">
    <property type="entry name" value="RNaseH-like_sf"/>
</dbReference>
<dbReference type="Gene3D" id="3.30.420.10">
    <property type="entry name" value="Ribonuclease H-like superfamily/Ribonuclease H"/>
    <property type="match status" value="1"/>
</dbReference>
<dbReference type="GO" id="GO:0015074">
    <property type="term" value="P:DNA integration"/>
    <property type="evidence" value="ECO:0007669"/>
    <property type="project" value="InterPro"/>
</dbReference>
<feature type="domain" description="Integrase catalytic" evidence="1">
    <location>
        <begin position="1"/>
        <end position="133"/>
    </location>
</feature>
<sequence>MFFILVDAFSKWPIVHIVKNMSTANTISVLEEIFATFGYPNYLVSDNGRTFIATEFKQFLEKRGVKSIFTAPYHPATNGQAKRFVQTLKQSLKRMINSGKNLKRSLQELLMQYRIMPHATTGKSPAELFLRRQIRNRFQLVFPDTRKDLPSCSISFFKEGEKVSCRNYIGSIKWKFGKIIRQLGKLNFEIKLDNGQIWRRHVNQLRKIGQPVLNDEQG</sequence>
<dbReference type="PANTHER" id="PTHR37984">
    <property type="entry name" value="PROTEIN CBG26694"/>
    <property type="match status" value="1"/>
</dbReference>
<dbReference type="Pfam" id="PF00665">
    <property type="entry name" value="rve"/>
    <property type="match status" value="1"/>
</dbReference>
<dbReference type="PROSITE" id="PS50994">
    <property type="entry name" value="INTEGRASE"/>
    <property type="match status" value="1"/>
</dbReference>
<name>A0A026VUI3_OOCBI</name>
<dbReference type="EMBL" id="KK107883">
    <property type="protein sequence ID" value="EZA47330.1"/>
    <property type="molecule type" value="Genomic_DNA"/>
</dbReference>
<gene>
    <name evidence="2" type="ORF">X777_16381</name>
</gene>
<accession>A0A026VUI3</accession>
<reference evidence="2 3" key="1">
    <citation type="journal article" date="2014" name="Curr. Biol.">
        <title>The genome of the clonal raider ant Cerapachys biroi.</title>
        <authorList>
            <person name="Oxley P.R."/>
            <person name="Ji L."/>
            <person name="Fetter-Pruneda I."/>
            <person name="McKenzie S.K."/>
            <person name="Li C."/>
            <person name="Hu H."/>
            <person name="Zhang G."/>
            <person name="Kronauer D.J."/>
        </authorList>
    </citation>
    <scope>NUCLEOTIDE SEQUENCE [LARGE SCALE GENOMIC DNA]</scope>
</reference>
<dbReference type="STRING" id="2015173.A0A026VUI3"/>
<dbReference type="AlphaFoldDB" id="A0A026VUI3"/>
<dbReference type="InterPro" id="IPR036397">
    <property type="entry name" value="RNaseH_sf"/>
</dbReference>
<proteinExistence type="predicted"/>